<accession>A0A6I3LB59</accession>
<dbReference type="InterPro" id="IPR007278">
    <property type="entry name" value="DUF397"/>
</dbReference>
<evidence type="ECO:0000259" key="1">
    <source>
        <dbReference type="Pfam" id="PF04149"/>
    </source>
</evidence>
<comment type="caution">
    <text evidence="2">The sequence shown here is derived from an EMBL/GenBank/DDBJ whole genome shotgun (WGS) entry which is preliminary data.</text>
</comment>
<name>A0A6I3LB59_9NOCA</name>
<dbReference type="RefSeq" id="WP_328290916.1">
    <property type="nucleotide sequence ID" value="NZ_WMBB01000023.1"/>
</dbReference>
<dbReference type="Proteomes" id="UP000432464">
    <property type="component" value="Unassembled WGS sequence"/>
</dbReference>
<evidence type="ECO:0000313" key="3">
    <source>
        <dbReference type="Proteomes" id="UP000432464"/>
    </source>
</evidence>
<feature type="domain" description="DUF397" evidence="1">
    <location>
        <begin position="10"/>
        <end position="60"/>
    </location>
</feature>
<protein>
    <submittedName>
        <fullName evidence="2">DUF397 domain-containing protein</fullName>
    </submittedName>
</protein>
<dbReference type="Pfam" id="PF04149">
    <property type="entry name" value="DUF397"/>
    <property type="match status" value="1"/>
</dbReference>
<proteinExistence type="predicted"/>
<gene>
    <name evidence="2" type="ORF">GLP40_32155</name>
</gene>
<reference evidence="2 3" key="1">
    <citation type="submission" date="2019-11" db="EMBL/GenBank/DDBJ databases">
        <title>Nocardia sp. nov. CT2-14 isolated from soil.</title>
        <authorList>
            <person name="Kanchanasin P."/>
            <person name="Tanasupawat S."/>
            <person name="Yuki M."/>
            <person name="Kudo T."/>
        </authorList>
    </citation>
    <scope>NUCLEOTIDE SEQUENCE [LARGE SCALE GENOMIC DNA]</scope>
    <source>
        <strain evidence="2 3">CT2-14</strain>
    </source>
</reference>
<keyword evidence="3" id="KW-1185">Reference proteome</keyword>
<organism evidence="2 3">
    <name type="scientific">Nocardia aurantiaca</name>
    <dbReference type="NCBI Taxonomy" id="2675850"/>
    <lineage>
        <taxon>Bacteria</taxon>
        <taxon>Bacillati</taxon>
        <taxon>Actinomycetota</taxon>
        <taxon>Actinomycetes</taxon>
        <taxon>Mycobacteriales</taxon>
        <taxon>Nocardiaceae</taxon>
        <taxon>Nocardia</taxon>
    </lineage>
</organism>
<sequence>MNNELRETLWFKSSKSGGGKECVEAAFLVGGKVGVRDSKNPAGPAHVFTAGQWDAFVGAVMAGKFDLARG</sequence>
<dbReference type="AlphaFoldDB" id="A0A6I3LB59"/>
<evidence type="ECO:0000313" key="2">
    <source>
        <dbReference type="EMBL" id="MTE17376.1"/>
    </source>
</evidence>
<dbReference type="EMBL" id="WMBB01000023">
    <property type="protein sequence ID" value="MTE17376.1"/>
    <property type="molecule type" value="Genomic_DNA"/>
</dbReference>